<feature type="compositionally biased region" description="Basic and acidic residues" evidence="1">
    <location>
        <begin position="456"/>
        <end position="466"/>
    </location>
</feature>
<feature type="region of interest" description="Disordered" evidence="1">
    <location>
        <begin position="1"/>
        <end position="24"/>
    </location>
</feature>
<dbReference type="Proteomes" id="UP000046392">
    <property type="component" value="Unplaced"/>
</dbReference>
<evidence type="ECO:0000313" key="3">
    <source>
        <dbReference type="WBParaSite" id="SPAL_0000647900.1"/>
    </source>
</evidence>
<feature type="compositionally biased region" description="Low complexity" evidence="1">
    <location>
        <begin position="1"/>
        <end position="17"/>
    </location>
</feature>
<organism evidence="2 3">
    <name type="scientific">Strongyloides papillosus</name>
    <name type="common">Intestinal threadworm</name>
    <dbReference type="NCBI Taxonomy" id="174720"/>
    <lineage>
        <taxon>Eukaryota</taxon>
        <taxon>Metazoa</taxon>
        <taxon>Ecdysozoa</taxon>
        <taxon>Nematoda</taxon>
        <taxon>Chromadorea</taxon>
        <taxon>Rhabditida</taxon>
        <taxon>Tylenchina</taxon>
        <taxon>Panagrolaimomorpha</taxon>
        <taxon>Strongyloidoidea</taxon>
        <taxon>Strongyloididae</taxon>
        <taxon>Strongyloides</taxon>
    </lineage>
</organism>
<dbReference type="WBParaSite" id="SPAL_0000647900.1">
    <property type="protein sequence ID" value="SPAL_0000647900.1"/>
    <property type="gene ID" value="SPAL_0000647900"/>
</dbReference>
<evidence type="ECO:0000313" key="2">
    <source>
        <dbReference type="Proteomes" id="UP000046392"/>
    </source>
</evidence>
<accession>A0A0N5BKM3</accession>
<proteinExistence type="predicted"/>
<feature type="region of interest" description="Disordered" evidence="1">
    <location>
        <begin position="44"/>
        <end position="63"/>
    </location>
</feature>
<keyword evidence="2" id="KW-1185">Reference proteome</keyword>
<feature type="compositionally biased region" description="Basic and acidic residues" evidence="1">
    <location>
        <begin position="47"/>
        <end position="63"/>
    </location>
</feature>
<protein>
    <submittedName>
        <fullName evidence="3">Ubiquitin-like domain-containing protein</fullName>
    </submittedName>
</protein>
<sequence length="484" mass="55764">MASRISNSSSNANIKIIRQQKSKEDIKRESEELILRLRKASMQRMQKASDKESANLEKTEDSKERNERIFKALYATPYDESNEREGDPKCLSNQGIGEDISLNCNSSPYCLPENQIKDQTNVKVFDLKYAYLKVTRVSEKHFTKEIIVPKEYSSLLNVSNDLDEKESHNEIDGLSSTIKEDYSNETFTPNEMISPERNVLPPQIVSAPVRKSIDPRIESEQNENHSMPCLATISSSQTFSFPCNPSLSFNSEDRSVYSMSQCEATSGDVTHGHTTDAVGEGSYESKCDIPYITFNCINAFTKKHQFKIMHREDTFLDELKYTLKKQYNFIGHLFYNGKELVGDDKMLVEFHFPLECELEILPQVVSGDYNYHEYSQILDEIEVKKQFLKNITNLMNNTTTVESVDKDIKKAIAKFETMTDSQRKKFDDDIKEKFAKLKEKRDSNRLNKKSYFLTSVDDKNDNKKNTTENVLPQENNPEKKENSI</sequence>
<evidence type="ECO:0000256" key="1">
    <source>
        <dbReference type="SAM" id="MobiDB-lite"/>
    </source>
</evidence>
<feature type="region of interest" description="Disordered" evidence="1">
    <location>
        <begin position="451"/>
        <end position="484"/>
    </location>
</feature>
<reference evidence="3" key="1">
    <citation type="submission" date="2017-02" db="UniProtKB">
        <authorList>
            <consortium name="WormBaseParasite"/>
        </authorList>
    </citation>
    <scope>IDENTIFICATION</scope>
</reference>
<dbReference type="AlphaFoldDB" id="A0A0N5BKM3"/>
<name>A0A0N5BKM3_STREA</name>